<reference evidence="3" key="3">
    <citation type="submission" date="2014-09" db="EMBL/GenBank/DDBJ databases">
        <authorList>
            <person name="Magalhaes I.L.F."/>
            <person name="Oliveira U."/>
            <person name="Santos F.R."/>
            <person name="Vidigal T.H.D.A."/>
            <person name="Brescovit A.D."/>
            <person name="Santos A.J."/>
        </authorList>
    </citation>
    <scope>NUCLEOTIDE SEQUENCE</scope>
</reference>
<dbReference type="AlphaFoldDB" id="A0A0A9X613"/>
<dbReference type="InterPro" id="IPR023473">
    <property type="entry name" value="AMMECR1"/>
</dbReference>
<dbReference type="EMBL" id="GBRD01011752">
    <property type="protein sequence ID" value="JAG54072.1"/>
    <property type="molecule type" value="Transcribed_RNA"/>
</dbReference>
<dbReference type="InterPro" id="IPR027485">
    <property type="entry name" value="AMMECR1_N"/>
</dbReference>
<dbReference type="EMBL" id="GBHO01029351">
    <property type="protein sequence ID" value="JAG14253.1"/>
    <property type="molecule type" value="Transcribed_RNA"/>
</dbReference>
<dbReference type="InterPro" id="IPR002733">
    <property type="entry name" value="AMMECR1_domain"/>
</dbReference>
<dbReference type="Pfam" id="PF01871">
    <property type="entry name" value="AMMECR1"/>
    <property type="match status" value="1"/>
</dbReference>
<proteinExistence type="predicted"/>
<reference evidence="2" key="1">
    <citation type="journal article" date="2014" name="PLoS ONE">
        <title>Transcriptome-Based Identification of ABC Transporters in the Western Tarnished Plant Bug Lygus hesperus.</title>
        <authorList>
            <person name="Hull J.J."/>
            <person name="Chaney K."/>
            <person name="Geib S.M."/>
            <person name="Fabrick J.A."/>
            <person name="Brent C.S."/>
            <person name="Walsh D."/>
            <person name="Lavine L.C."/>
        </authorList>
    </citation>
    <scope>NUCLEOTIDE SEQUENCE</scope>
</reference>
<dbReference type="PANTHER" id="PTHR13016:SF0">
    <property type="entry name" value="AMME SYNDROME CANDIDATE GENE 1 PROTEIN"/>
    <property type="match status" value="1"/>
</dbReference>
<dbReference type="Gene3D" id="3.30.700.20">
    <property type="entry name" value="Hypothetical protein ph0010, domain 1"/>
    <property type="match status" value="1"/>
</dbReference>
<name>A0A0A9X613_LYGHE</name>
<dbReference type="PANTHER" id="PTHR13016">
    <property type="entry name" value="AMMECR1 HOMOLOG"/>
    <property type="match status" value="1"/>
</dbReference>
<dbReference type="PROSITE" id="PS51112">
    <property type="entry name" value="AMMECR1"/>
    <property type="match status" value="1"/>
</dbReference>
<sequence length="220" mass="25105">MSTKKKFGHAIPCISLKVPRKCTVAKQDMCFYCFDVLYRHLNGLNLPSAPFFANGQYPVFVTWEIGRDRRLRGCLGTFSPVELESGLRTYAMKSALNDSRFPPISRGELKRLHVSVSVLLHFEDGQDYTDWTVGVHGIRIEFVDGKGNMKSATFLPEVAAERGWDTTETVDQLLRKGGFRGPITTQVRESVRLTRYRTEKVWASYQDFTTQCRGRPKTLK</sequence>
<evidence type="ECO:0000313" key="3">
    <source>
        <dbReference type="EMBL" id="JAG54072.1"/>
    </source>
</evidence>
<gene>
    <name evidence="2" type="primary">Ammecr1l</name>
    <name evidence="2" type="ORF">CM83_5680</name>
</gene>
<dbReference type="SUPFAM" id="SSF143447">
    <property type="entry name" value="AMMECR1-like"/>
    <property type="match status" value="1"/>
</dbReference>
<feature type="domain" description="AMMECR1" evidence="1">
    <location>
        <begin position="18"/>
        <end position="212"/>
    </location>
</feature>
<evidence type="ECO:0000313" key="2">
    <source>
        <dbReference type="EMBL" id="JAG14253.1"/>
    </source>
</evidence>
<accession>A0A0A9X613</accession>
<dbReference type="InterPro" id="IPR036071">
    <property type="entry name" value="AMMECR1_dom_sf"/>
</dbReference>
<reference evidence="2" key="2">
    <citation type="submission" date="2014-07" db="EMBL/GenBank/DDBJ databases">
        <authorList>
            <person name="Hull J."/>
        </authorList>
    </citation>
    <scope>NUCLEOTIDE SEQUENCE</scope>
</reference>
<organism evidence="2">
    <name type="scientific">Lygus hesperus</name>
    <name type="common">Western plant bug</name>
    <dbReference type="NCBI Taxonomy" id="30085"/>
    <lineage>
        <taxon>Eukaryota</taxon>
        <taxon>Metazoa</taxon>
        <taxon>Ecdysozoa</taxon>
        <taxon>Arthropoda</taxon>
        <taxon>Hexapoda</taxon>
        <taxon>Insecta</taxon>
        <taxon>Pterygota</taxon>
        <taxon>Neoptera</taxon>
        <taxon>Paraneoptera</taxon>
        <taxon>Hemiptera</taxon>
        <taxon>Heteroptera</taxon>
        <taxon>Panheteroptera</taxon>
        <taxon>Cimicomorpha</taxon>
        <taxon>Miridae</taxon>
        <taxon>Mirini</taxon>
        <taxon>Lygus</taxon>
    </lineage>
</organism>
<protein>
    <submittedName>
        <fullName evidence="2">AMMECR1-like protein</fullName>
    </submittedName>
</protein>
<dbReference type="NCBIfam" id="TIGR00296">
    <property type="entry name" value="TIGR00296 family protein"/>
    <property type="match status" value="1"/>
</dbReference>
<evidence type="ECO:0000259" key="1">
    <source>
        <dbReference type="PROSITE" id="PS51112"/>
    </source>
</evidence>